<evidence type="ECO:0008006" key="3">
    <source>
        <dbReference type="Google" id="ProtNLM"/>
    </source>
</evidence>
<name>A0ABV8AC37_9DEIO</name>
<evidence type="ECO:0000313" key="1">
    <source>
        <dbReference type="EMBL" id="MFC3863009.1"/>
    </source>
</evidence>
<accession>A0ABV8AC37</accession>
<sequence>MTRLACRFTTMRDHTAPMTLIQDILEELRPDLPADFRFGVLHDRWDDVIMTEFQTGGQTAGNWVNADAPPREVAEKLLRDLQAFLTNPDLFGTLPLDPRVKWQADHLRPLSRPHQLQPTS</sequence>
<protein>
    <recommendedName>
        <fullName evidence="3">Large polyvalent protein associated domain-containing protein</fullName>
    </recommendedName>
</protein>
<dbReference type="EMBL" id="JBHRZF010000221">
    <property type="protein sequence ID" value="MFC3863009.1"/>
    <property type="molecule type" value="Genomic_DNA"/>
</dbReference>
<keyword evidence="2" id="KW-1185">Reference proteome</keyword>
<comment type="caution">
    <text evidence="1">The sequence shown here is derived from an EMBL/GenBank/DDBJ whole genome shotgun (WGS) entry which is preliminary data.</text>
</comment>
<dbReference type="RefSeq" id="WP_380080946.1">
    <property type="nucleotide sequence ID" value="NZ_JBHRZF010000221.1"/>
</dbReference>
<organism evidence="1 2">
    <name type="scientific">Deinococcus antarcticus</name>
    <dbReference type="NCBI Taxonomy" id="1298767"/>
    <lineage>
        <taxon>Bacteria</taxon>
        <taxon>Thermotogati</taxon>
        <taxon>Deinococcota</taxon>
        <taxon>Deinococci</taxon>
        <taxon>Deinococcales</taxon>
        <taxon>Deinococcaceae</taxon>
        <taxon>Deinococcus</taxon>
    </lineage>
</organism>
<dbReference type="Proteomes" id="UP001595748">
    <property type="component" value="Unassembled WGS sequence"/>
</dbReference>
<gene>
    <name evidence="1" type="ORF">ACFOPQ_19785</name>
</gene>
<reference evidence="2" key="1">
    <citation type="journal article" date="2019" name="Int. J. Syst. Evol. Microbiol.">
        <title>The Global Catalogue of Microorganisms (GCM) 10K type strain sequencing project: providing services to taxonomists for standard genome sequencing and annotation.</title>
        <authorList>
            <consortium name="The Broad Institute Genomics Platform"/>
            <consortium name="The Broad Institute Genome Sequencing Center for Infectious Disease"/>
            <person name="Wu L."/>
            <person name="Ma J."/>
        </authorList>
    </citation>
    <scope>NUCLEOTIDE SEQUENCE [LARGE SCALE GENOMIC DNA]</scope>
    <source>
        <strain evidence="2">CCTCC AB 2013263</strain>
    </source>
</reference>
<proteinExistence type="predicted"/>
<evidence type="ECO:0000313" key="2">
    <source>
        <dbReference type="Proteomes" id="UP001595748"/>
    </source>
</evidence>